<comment type="subcellular location">
    <subcellularLocation>
        <location evidence="1 7">Cell membrane</location>
        <topology evidence="1 7">Multi-pass membrane protein</topology>
    </subcellularLocation>
</comment>
<dbReference type="PANTHER" id="PTHR30193">
    <property type="entry name" value="ABC TRANSPORTER PERMEASE PROTEIN"/>
    <property type="match status" value="1"/>
</dbReference>
<keyword evidence="2 7" id="KW-0813">Transport</keyword>
<dbReference type="SUPFAM" id="SSF161098">
    <property type="entry name" value="MetI-like"/>
    <property type="match status" value="1"/>
</dbReference>
<evidence type="ECO:0000259" key="8">
    <source>
        <dbReference type="PROSITE" id="PS50928"/>
    </source>
</evidence>
<dbReference type="EMBL" id="CACRTO010000009">
    <property type="protein sequence ID" value="VYT95705.1"/>
    <property type="molecule type" value="Genomic_DNA"/>
</dbReference>
<dbReference type="InterPro" id="IPR000515">
    <property type="entry name" value="MetI-like"/>
</dbReference>
<organism evidence="9">
    <name type="scientific">Clostridium tertium</name>
    <dbReference type="NCBI Taxonomy" id="1559"/>
    <lineage>
        <taxon>Bacteria</taxon>
        <taxon>Bacillati</taxon>
        <taxon>Bacillota</taxon>
        <taxon>Clostridia</taxon>
        <taxon>Eubacteriales</taxon>
        <taxon>Clostridiaceae</taxon>
        <taxon>Clostridium</taxon>
    </lineage>
</organism>
<keyword evidence="6 7" id="KW-0472">Membrane</keyword>
<keyword evidence="5 7" id="KW-1133">Transmembrane helix</keyword>
<dbReference type="GO" id="GO:0055085">
    <property type="term" value="P:transmembrane transport"/>
    <property type="evidence" value="ECO:0007669"/>
    <property type="project" value="InterPro"/>
</dbReference>
<dbReference type="GO" id="GO:0005886">
    <property type="term" value="C:plasma membrane"/>
    <property type="evidence" value="ECO:0007669"/>
    <property type="project" value="UniProtKB-SubCell"/>
</dbReference>
<dbReference type="SUPFAM" id="SSF160964">
    <property type="entry name" value="MalF N-terminal region-like"/>
    <property type="match status" value="1"/>
</dbReference>
<gene>
    <name evidence="9" type="primary">araP_1</name>
    <name evidence="9" type="ORF">CTLFYP3_01102</name>
</gene>
<reference evidence="9" key="1">
    <citation type="submission" date="2019-11" db="EMBL/GenBank/DDBJ databases">
        <authorList>
            <person name="Feng L."/>
        </authorList>
    </citation>
    <scope>NUCLEOTIDE SEQUENCE</scope>
    <source>
        <strain evidence="9">CTertiumLFYP3</strain>
    </source>
</reference>
<feature type="transmembrane region" description="Helical" evidence="7">
    <location>
        <begin position="225"/>
        <end position="250"/>
    </location>
</feature>
<evidence type="ECO:0000256" key="5">
    <source>
        <dbReference type="ARBA" id="ARBA00022989"/>
    </source>
</evidence>
<feature type="transmembrane region" description="Helical" evidence="7">
    <location>
        <begin position="25"/>
        <end position="46"/>
    </location>
</feature>
<evidence type="ECO:0000256" key="6">
    <source>
        <dbReference type="ARBA" id="ARBA00023136"/>
    </source>
</evidence>
<feature type="transmembrane region" description="Helical" evidence="7">
    <location>
        <begin position="169"/>
        <end position="190"/>
    </location>
</feature>
<comment type="similarity">
    <text evidence="7">Belongs to the binding-protein-dependent transport system permease family.</text>
</comment>
<dbReference type="PROSITE" id="PS50928">
    <property type="entry name" value="ABC_TM1"/>
    <property type="match status" value="1"/>
</dbReference>
<sequence>MNQDQKVSEILERSKKNRKKKLSPGYFYISPWFIFFAVFSLFPIVLSLYMSFTDWPIIGDPVWVGLENYKGLLSDEKFINSLWVTIRYGLISVPLTMAASFTVALVLNANIKGISFYRTIYYLPAVVSGVAVGVIWRWILDPRNGLVNNLLAIIGVEGPMWLNDPNWVLPSYLMIAIWGAGGGMLTYLVALKEVPKDLYESAELQGAGYFTKLFRITLPTMKPILYYNLVMGIIGAFKKFTDAYILGGAGSEAQYVMLYLYETAFKNFKMGYASAMSWILLIIILLTTLLVLRFTDFWKYSQKNVE</sequence>
<dbReference type="AlphaFoldDB" id="A0A6N3AT54"/>
<dbReference type="InterPro" id="IPR035906">
    <property type="entry name" value="MetI-like_sf"/>
</dbReference>
<protein>
    <submittedName>
        <fullName evidence="9">L-arabinose transport system permease protein AraP</fullName>
    </submittedName>
</protein>
<evidence type="ECO:0000256" key="3">
    <source>
        <dbReference type="ARBA" id="ARBA00022475"/>
    </source>
</evidence>
<accession>A0A6N3AT54</accession>
<feature type="transmembrane region" description="Helical" evidence="7">
    <location>
        <begin position="119"/>
        <end position="139"/>
    </location>
</feature>
<proteinExistence type="inferred from homology"/>
<evidence type="ECO:0000256" key="7">
    <source>
        <dbReference type="RuleBase" id="RU363032"/>
    </source>
</evidence>
<evidence type="ECO:0000256" key="2">
    <source>
        <dbReference type="ARBA" id="ARBA00022448"/>
    </source>
</evidence>
<keyword evidence="4 7" id="KW-0812">Transmembrane</keyword>
<dbReference type="CDD" id="cd06261">
    <property type="entry name" value="TM_PBP2"/>
    <property type="match status" value="1"/>
</dbReference>
<name>A0A6N3AT54_9CLOT</name>
<dbReference type="PANTHER" id="PTHR30193:SF1">
    <property type="entry name" value="ABC TRANSPORTER PERMEASE PROTEIN YESP-RELATED"/>
    <property type="match status" value="1"/>
</dbReference>
<dbReference type="RefSeq" id="WP_156625634.1">
    <property type="nucleotide sequence ID" value="NZ_CACRTO010000009.1"/>
</dbReference>
<feature type="domain" description="ABC transmembrane type-1" evidence="8">
    <location>
        <begin position="82"/>
        <end position="291"/>
    </location>
</feature>
<feature type="transmembrane region" description="Helical" evidence="7">
    <location>
        <begin position="270"/>
        <end position="292"/>
    </location>
</feature>
<evidence type="ECO:0000256" key="4">
    <source>
        <dbReference type="ARBA" id="ARBA00022692"/>
    </source>
</evidence>
<dbReference type="InterPro" id="IPR051393">
    <property type="entry name" value="ABC_transporter_permease"/>
</dbReference>
<dbReference type="Pfam" id="PF00528">
    <property type="entry name" value="BPD_transp_1"/>
    <property type="match status" value="1"/>
</dbReference>
<evidence type="ECO:0000313" key="9">
    <source>
        <dbReference type="EMBL" id="VYT95705.1"/>
    </source>
</evidence>
<feature type="transmembrane region" description="Helical" evidence="7">
    <location>
        <begin position="86"/>
        <end position="107"/>
    </location>
</feature>
<dbReference type="Gene3D" id="1.10.3720.10">
    <property type="entry name" value="MetI-like"/>
    <property type="match status" value="1"/>
</dbReference>
<keyword evidence="3" id="KW-1003">Cell membrane</keyword>
<evidence type="ECO:0000256" key="1">
    <source>
        <dbReference type="ARBA" id="ARBA00004651"/>
    </source>
</evidence>